<gene>
    <name evidence="9" type="ORF">SAMN02745885_00269</name>
</gene>
<dbReference type="Pfam" id="PF01964">
    <property type="entry name" value="ThiC_Rad_SAM"/>
    <property type="match status" value="1"/>
</dbReference>
<dbReference type="OrthoDB" id="9805897at2"/>
<keyword evidence="3" id="KW-0949">S-adenosyl-L-methionine</keyword>
<proteinExistence type="predicted"/>
<evidence type="ECO:0000313" key="9">
    <source>
        <dbReference type="EMBL" id="SJZ57288.1"/>
    </source>
</evidence>
<keyword evidence="2" id="KW-0004">4Fe-4S</keyword>
<evidence type="ECO:0000256" key="1">
    <source>
        <dbReference type="ARBA" id="ARBA00001966"/>
    </source>
</evidence>
<dbReference type="GO" id="GO:0046872">
    <property type="term" value="F:metal ion binding"/>
    <property type="evidence" value="ECO:0007669"/>
    <property type="project" value="UniProtKB-KW"/>
</dbReference>
<dbReference type="NCBIfam" id="NF009895">
    <property type="entry name" value="PRK13352.1"/>
    <property type="match status" value="1"/>
</dbReference>
<name>A0A1T4LRY4_9FIRM</name>
<evidence type="ECO:0000256" key="8">
    <source>
        <dbReference type="ARBA" id="ARBA00023239"/>
    </source>
</evidence>
<keyword evidence="7" id="KW-0411">Iron-sulfur</keyword>
<reference evidence="10" key="1">
    <citation type="submission" date="2017-02" db="EMBL/GenBank/DDBJ databases">
        <authorList>
            <person name="Varghese N."/>
            <person name="Submissions S."/>
        </authorList>
    </citation>
    <scope>NUCLEOTIDE SEQUENCE [LARGE SCALE GENOMIC DNA]</scope>
    <source>
        <strain evidence="10">DSM 16521</strain>
    </source>
</reference>
<evidence type="ECO:0000256" key="5">
    <source>
        <dbReference type="ARBA" id="ARBA00022833"/>
    </source>
</evidence>
<organism evidence="9 10">
    <name type="scientific">Carboxydocella sporoproducens DSM 16521</name>
    <dbReference type="NCBI Taxonomy" id="1121270"/>
    <lineage>
        <taxon>Bacteria</taxon>
        <taxon>Bacillati</taxon>
        <taxon>Bacillota</taxon>
        <taxon>Clostridia</taxon>
        <taxon>Eubacteriales</taxon>
        <taxon>Clostridiales Family XVI. Incertae Sedis</taxon>
        <taxon>Carboxydocella</taxon>
    </lineage>
</organism>
<accession>A0A1T4LRY4</accession>
<dbReference type="PANTHER" id="PTHR30557">
    <property type="entry name" value="THIAMINE BIOSYNTHESIS PROTEIN THIC"/>
    <property type="match status" value="1"/>
</dbReference>
<dbReference type="Proteomes" id="UP000189933">
    <property type="component" value="Unassembled WGS sequence"/>
</dbReference>
<dbReference type="GO" id="GO:0009228">
    <property type="term" value="P:thiamine biosynthetic process"/>
    <property type="evidence" value="ECO:0007669"/>
    <property type="project" value="InterPro"/>
</dbReference>
<dbReference type="RefSeq" id="WP_078664424.1">
    <property type="nucleotide sequence ID" value="NZ_FUXM01000002.1"/>
</dbReference>
<dbReference type="PANTHER" id="PTHR30557:SF1">
    <property type="entry name" value="PHOSPHOMETHYLPYRIMIDINE SYNTHASE, CHLOROPLASTIC"/>
    <property type="match status" value="1"/>
</dbReference>
<dbReference type="GO" id="GO:0051539">
    <property type="term" value="F:4 iron, 4 sulfur cluster binding"/>
    <property type="evidence" value="ECO:0007669"/>
    <property type="project" value="UniProtKB-KW"/>
</dbReference>
<dbReference type="InterPro" id="IPR038521">
    <property type="entry name" value="ThiC/Bza_core_dom"/>
</dbReference>
<evidence type="ECO:0000256" key="2">
    <source>
        <dbReference type="ARBA" id="ARBA00022485"/>
    </source>
</evidence>
<sequence length="372" mass="40916">MTSVLENASQGQITSTMEFVASQENITKEELARGIARGEIVILNNRNHKNIKPVGVGYPLSAKVNASIGTLKHFINHTEEIEKLKSAEAAGADTIMDLSSGGTSQQSDEFRRNLIRETSLPVGTLPLYQALIEAREKYGSCLKMSASQLFETIEKQAEDGISFMGFHCSLNQFTLDLYLKQNRQEPIVSYGGTFLTAWMLEHKKENPLYEHYDKLLKILKKHDIVLSLADAFRPGSVHDSLDTVQTAELAVIGYLVKRARDFGVQVQVKGPGHTPIQDIHPTINLMKKLTSNSPYFVFGPIVTDIAPGYDHLTSAIGGALAVAAGADFICYVTPAEHVAFPTVEHVYAGVEAAKKAARFGDHYRLQKGRKGK</sequence>
<dbReference type="GO" id="GO:0005829">
    <property type="term" value="C:cytosol"/>
    <property type="evidence" value="ECO:0007669"/>
    <property type="project" value="TreeGrafter"/>
</dbReference>
<keyword evidence="5" id="KW-0862">Zinc</keyword>
<dbReference type="AlphaFoldDB" id="A0A1T4LRY4"/>
<evidence type="ECO:0000256" key="7">
    <source>
        <dbReference type="ARBA" id="ARBA00023014"/>
    </source>
</evidence>
<evidence type="ECO:0000256" key="3">
    <source>
        <dbReference type="ARBA" id="ARBA00022691"/>
    </source>
</evidence>
<keyword evidence="8" id="KW-0456">Lyase</keyword>
<dbReference type="EMBL" id="FUXM01000002">
    <property type="protein sequence ID" value="SJZ57288.1"/>
    <property type="molecule type" value="Genomic_DNA"/>
</dbReference>
<keyword evidence="6" id="KW-0408">Iron</keyword>
<evidence type="ECO:0000256" key="4">
    <source>
        <dbReference type="ARBA" id="ARBA00022723"/>
    </source>
</evidence>
<comment type="cofactor">
    <cofactor evidence="1">
        <name>[4Fe-4S] cluster</name>
        <dbReference type="ChEBI" id="CHEBI:49883"/>
    </cofactor>
</comment>
<dbReference type="Gene3D" id="3.20.20.540">
    <property type="entry name" value="Radical SAM ThiC family, central domain"/>
    <property type="match status" value="1"/>
</dbReference>
<evidence type="ECO:0000313" key="10">
    <source>
        <dbReference type="Proteomes" id="UP000189933"/>
    </source>
</evidence>
<evidence type="ECO:0000256" key="6">
    <source>
        <dbReference type="ARBA" id="ARBA00023004"/>
    </source>
</evidence>
<dbReference type="InterPro" id="IPR002817">
    <property type="entry name" value="ThiC/BzaA/B"/>
</dbReference>
<dbReference type="GO" id="GO:0016829">
    <property type="term" value="F:lyase activity"/>
    <property type="evidence" value="ECO:0007669"/>
    <property type="project" value="UniProtKB-KW"/>
</dbReference>
<protein>
    <submittedName>
        <fullName evidence="9">Phosphomethylpyrimidine synthase</fullName>
    </submittedName>
</protein>
<keyword evidence="4" id="KW-0479">Metal-binding</keyword>
<keyword evidence="10" id="KW-1185">Reference proteome</keyword>